<comment type="similarity">
    <text evidence="4 5">Belongs to the small heat shock protein (HSP20) family.</text>
</comment>
<feature type="compositionally biased region" description="Pro residues" evidence="6">
    <location>
        <begin position="200"/>
        <end position="215"/>
    </location>
</feature>
<dbReference type="Proteomes" id="UP000298652">
    <property type="component" value="Chromosome 9"/>
</dbReference>
<comment type="subcellular location">
    <subcellularLocation>
        <location evidence="1">Cell membrane</location>
        <topology evidence="1">Single-pass membrane protein</topology>
    </subcellularLocation>
</comment>
<evidence type="ECO:0000256" key="3">
    <source>
        <dbReference type="ARBA" id="ARBA00022821"/>
    </source>
</evidence>
<dbReference type="GO" id="GO:0005886">
    <property type="term" value="C:plasma membrane"/>
    <property type="evidence" value="ECO:0007669"/>
    <property type="project" value="UniProtKB-SubCell"/>
</dbReference>
<dbReference type="PROSITE" id="PS01031">
    <property type="entry name" value="SHSP"/>
    <property type="match status" value="1"/>
</dbReference>
<feature type="compositionally biased region" description="Basic and acidic residues" evidence="6">
    <location>
        <begin position="273"/>
        <end position="282"/>
    </location>
</feature>
<dbReference type="Gene3D" id="2.60.40.790">
    <property type="match status" value="1"/>
</dbReference>
<dbReference type="InterPro" id="IPR008978">
    <property type="entry name" value="HSP20-like_chaperone"/>
</dbReference>
<evidence type="ECO:0000313" key="10">
    <source>
        <dbReference type="Proteomes" id="UP000298652"/>
    </source>
</evidence>
<feature type="region of interest" description="Disordered" evidence="6">
    <location>
        <begin position="96"/>
        <end position="295"/>
    </location>
</feature>
<keyword evidence="2" id="KW-1003">Cell membrane</keyword>
<dbReference type="CDD" id="cd00298">
    <property type="entry name" value="ACD_sHsps_p23-like"/>
    <property type="match status" value="1"/>
</dbReference>
<reference evidence="9" key="1">
    <citation type="submission" date="2019-03" db="EMBL/GenBank/DDBJ databases">
        <title>WGS assembly of Setaria viridis.</title>
        <authorList>
            <person name="Huang P."/>
            <person name="Jenkins J."/>
            <person name="Grimwood J."/>
            <person name="Barry K."/>
            <person name="Healey A."/>
            <person name="Mamidi S."/>
            <person name="Sreedasyam A."/>
            <person name="Shu S."/>
            <person name="Feldman M."/>
            <person name="Wu J."/>
            <person name="Yu Y."/>
            <person name="Chen C."/>
            <person name="Johnson J."/>
            <person name="Rokhsar D."/>
            <person name="Baxter I."/>
            <person name="Schmutz J."/>
            <person name="Brutnell T."/>
            <person name="Kellogg E."/>
        </authorList>
    </citation>
    <scope>NUCLEOTIDE SEQUENCE [LARGE SCALE GENOMIC DNA]</scope>
</reference>
<organism evidence="9 10">
    <name type="scientific">Setaria viridis</name>
    <name type="common">Green bristlegrass</name>
    <name type="synonym">Setaria italica subsp. viridis</name>
    <dbReference type="NCBI Taxonomy" id="4556"/>
    <lineage>
        <taxon>Eukaryota</taxon>
        <taxon>Viridiplantae</taxon>
        <taxon>Streptophyta</taxon>
        <taxon>Embryophyta</taxon>
        <taxon>Tracheophyta</taxon>
        <taxon>Spermatophyta</taxon>
        <taxon>Magnoliopsida</taxon>
        <taxon>Liliopsida</taxon>
        <taxon>Poales</taxon>
        <taxon>Poaceae</taxon>
        <taxon>PACMAD clade</taxon>
        <taxon>Panicoideae</taxon>
        <taxon>Panicodae</taxon>
        <taxon>Paniceae</taxon>
        <taxon>Cenchrinae</taxon>
        <taxon>Setaria</taxon>
    </lineage>
</organism>
<dbReference type="EMBL" id="CM016560">
    <property type="protein sequence ID" value="TKV92206.1"/>
    <property type="molecule type" value="Genomic_DNA"/>
</dbReference>
<accession>A0A4U6T5N8</accession>
<name>A0A4U6T5N8_SETVI</name>
<dbReference type="OMA" id="IITMPWK"/>
<dbReference type="SUPFAM" id="SSF49764">
    <property type="entry name" value="HSP20-like chaperones"/>
    <property type="match status" value="1"/>
</dbReference>
<feature type="domain" description="SHSP" evidence="8">
    <location>
        <begin position="15"/>
        <end position="123"/>
    </location>
</feature>
<feature type="compositionally biased region" description="Low complexity" evidence="6">
    <location>
        <begin position="227"/>
        <end position="236"/>
    </location>
</feature>
<gene>
    <name evidence="9" type="ORF">SEVIR_9G149600v2</name>
</gene>
<feature type="transmembrane region" description="Helical" evidence="7">
    <location>
        <begin position="308"/>
        <end position="329"/>
    </location>
</feature>
<dbReference type="GO" id="GO:0006952">
    <property type="term" value="P:defense response"/>
    <property type="evidence" value="ECO:0007669"/>
    <property type="project" value="UniProtKB-KW"/>
</dbReference>
<feature type="compositionally biased region" description="Low complexity" evidence="6">
    <location>
        <begin position="135"/>
        <end position="144"/>
    </location>
</feature>
<keyword evidence="10" id="KW-1185">Reference proteome</keyword>
<dbReference type="PANTHER" id="PTHR43670:SF64">
    <property type="entry name" value="SHSP DOMAIN-CONTAINING PROTEIN"/>
    <property type="match status" value="1"/>
</dbReference>
<dbReference type="InterPro" id="IPR002068">
    <property type="entry name" value="A-crystallin/Hsp20_dom"/>
</dbReference>
<feature type="compositionally biased region" description="Acidic residues" evidence="6">
    <location>
        <begin position="283"/>
        <end position="295"/>
    </location>
</feature>
<feature type="compositionally biased region" description="Pro residues" evidence="6">
    <location>
        <begin position="109"/>
        <end position="120"/>
    </location>
</feature>
<evidence type="ECO:0000256" key="5">
    <source>
        <dbReference type="RuleBase" id="RU003616"/>
    </source>
</evidence>
<dbReference type="PANTHER" id="PTHR43670">
    <property type="entry name" value="HEAT SHOCK PROTEIN 26"/>
    <property type="match status" value="1"/>
</dbReference>
<protein>
    <recommendedName>
        <fullName evidence="8">SHSP domain-containing protein</fullName>
    </recommendedName>
</protein>
<keyword evidence="7" id="KW-1133">Transmembrane helix</keyword>
<evidence type="ECO:0000256" key="2">
    <source>
        <dbReference type="ARBA" id="ARBA00022475"/>
    </source>
</evidence>
<proteinExistence type="inferred from homology"/>
<dbReference type="Pfam" id="PF00011">
    <property type="entry name" value="HSP20"/>
    <property type="match status" value="1"/>
</dbReference>
<sequence>MAASMGRSTGGLNDRTFEDYDPAVEWSHAADADTVTISLPGFRRDELRVQVDSKGHLRVRGERPVEAGSTKWIRFNKDLKLPDNCDIDGMRAKLEDKKLTIKLPKKNRPSPPGSSAPEPAPAAQKEEKSRPSPPDSSASEPAPAVQEEEGKGRPSPPGGSASAPEPAPTMQEEKKSRPTPPDGSASQPAPAVQEEEKSRPSPPGGSAPEQAPPPTQEEKNSLPSPPDASASEPAPAVQEEEESRPSLPNGFAPDQAPGTQEEKKSRPSPPDGSVREPAPKMQEEDEDENEDEEETMVEIEMADGRRPIHWILVAVAAVSFVGITAYVVWRKLRSGCAAGAGDHGPGELAGAGSYIDEM</sequence>
<evidence type="ECO:0000256" key="7">
    <source>
        <dbReference type="SAM" id="Phobius"/>
    </source>
</evidence>
<evidence type="ECO:0000259" key="8">
    <source>
        <dbReference type="PROSITE" id="PS01031"/>
    </source>
</evidence>
<evidence type="ECO:0000256" key="1">
    <source>
        <dbReference type="ARBA" id="ARBA00004162"/>
    </source>
</evidence>
<evidence type="ECO:0000256" key="4">
    <source>
        <dbReference type="PROSITE-ProRule" id="PRU00285"/>
    </source>
</evidence>
<keyword evidence="7" id="KW-0472">Membrane</keyword>
<evidence type="ECO:0000256" key="6">
    <source>
        <dbReference type="SAM" id="MobiDB-lite"/>
    </source>
</evidence>
<keyword evidence="3" id="KW-0611">Plant defense</keyword>
<evidence type="ECO:0000313" key="9">
    <source>
        <dbReference type="EMBL" id="TKV92206.1"/>
    </source>
</evidence>
<dbReference type="Gramene" id="TKV92206">
    <property type="protein sequence ID" value="TKV92206"/>
    <property type="gene ID" value="SEVIR_9G149600v2"/>
</dbReference>
<dbReference type="GO" id="GO:0034605">
    <property type="term" value="P:cellular response to heat"/>
    <property type="evidence" value="ECO:0007669"/>
    <property type="project" value="TreeGrafter"/>
</dbReference>
<keyword evidence="7" id="KW-0812">Transmembrane</keyword>
<dbReference type="AlphaFoldDB" id="A0A4U6T5N8"/>